<accession>A0AA88LFG4</accession>
<proteinExistence type="predicted"/>
<comment type="caution">
    <text evidence="2">The sequence shown here is derived from an EMBL/GenBank/DDBJ whole genome shotgun (WGS) entry which is preliminary data.</text>
</comment>
<evidence type="ECO:0000313" key="3">
    <source>
        <dbReference type="Proteomes" id="UP001187415"/>
    </source>
</evidence>
<evidence type="ECO:0000256" key="1">
    <source>
        <dbReference type="SAM" id="MobiDB-lite"/>
    </source>
</evidence>
<dbReference type="EMBL" id="JAUPFM010000121">
    <property type="protein sequence ID" value="KAK2812682.1"/>
    <property type="molecule type" value="Genomic_DNA"/>
</dbReference>
<name>A0AA88LFG4_CHASR</name>
<feature type="compositionally biased region" description="Basic and acidic residues" evidence="1">
    <location>
        <begin position="44"/>
        <end position="62"/>
    </location>
</feature>
<dbReference type="Proteomes" id="UP001187415">
    <property type="component" value="Unassembled WGS sequence"/>
</dbReference>
<organism evidence="2 3">
    <name type="scientific">Channa striata</name>
    <name type="common">Snakehead murrel</name>
    <name type="synonym">Ophicephalus striatus</name>
    <dbReference type="NCBI Taxonomy" id="64152"/>
    <lineage>
        <taxon>Eukaryota</taxon>
        <taxon>Metazoa</taxon>
        <taxon>Chordata</taxon>
        <taxon>Craniata</taxon>
        <taxon>Vertebrata</taxon>
        <taxon>Euteleostomi</taxon>
        <taxon>Actinopterygii</taxon>
        <taxon>Neopterygii</taxon>
        <taxon>Teleostei</taxon>
        <taxon>Neoteleostei</taxon>
        <taxon>Acanthomorphata</taxon>
        <taxon>Anabantaria</taxon>
        <taxon>Anabantiformes</taxon>
        <taxon>Channoidei</taxon>
        <taxon>Channidae</taxon>
        <taxon>Channa</taxon>
    </lineage>
</organism>
<keyword evidence="3" id="KW-1185">Reference proteome</keyword>
<gene>
    <name evidence="2" type="ORF">Q5P01_000983</name>
</gene>
<reference evidence="2" key="1">
    <citation type="submission" date="2023-07" db="EMBL/GenBank/DDBJ databases">
        <title>Chromosome-level Genome Assembly of Striped Snakehead (Channa striata).</title>
        <authorList>
            <person name="Liu H."/>
        </authorList>
    </citation>
    <scope>NUCLEOTIDE SEQUENCE</scope>
    <source>
        <strain evidence="2">Gz</strain>
        <tissue evidence="2">Muscle</tissue>
    </source>
</reference>
<feature type="region of interest" description="Disordered" evidence="1">
    <location>
        <begin position="1"/>
        <end position="89"/>
    </location>
</feature>
<feature type="compositionally biased region" description="Basic and acidic residues" evidence="1">
    <location>
        <begin position="73"/>
        <end position="87"/>
    </location>
</feature>
<evidence type="ECO:0000313" key="2">
    <source>
        <dbReference type="EMBL" id="KAK2812682.1"/>
    </source>
</evidence>
<dbReference type="AlphaFoldDB" id="A0AA88LFG4"/>
<protein>
    <submittedName>
        <fullName evidence="2">Uncharacterized protein</fullName>
    </submittedName>
</protein>
<sequence length="238" mass="27182">MLETHAAESAQASRPRSRRGTTTTVERRRATSFIRASGGWQTDAGERGERGGFWPKEGDRIEFGAAPPVAERNSWKERGEQEDERKKTATAVVTVSPRYGSSRETCLLAKHLYHVDATKMDCLHCLGFSQEHRGTYRMMLGRERYERGFMALPTPCSALRRYTVFDTAPKCIVVRVRHPHLSLAVSSTGPPTRLQGYDEGASWTLDTFEKYSRGRCKRTERRGLLLKLAQRRVIYKWQ</sequence>